<reference evidence="2 3" key="1">
    <citation type="journal article" date="2019" name="Environ. Microbiol.">
        <title>Genomics insights into ecotype formation of ammonia-oxidizing archaea in the deep ocean.</title>
        <authorList>
            <person name="Wang Y."/>
            <person name="Huang J.M."/>
            <person name="Cui G.J."/>
            <person name="Nunoura T."/>
            <person name="Takaki Y."/>
            <person name="Li W.L."/>
            <person name="Li J."/>
            <person name="Gao Z.M."/>
            <person name="Takai K."/>
            <person name="Zhang A.Q."/>
            <person name="Stepanauskas R."/>
        </authorList>
    </citation>
    <scope>NUCLEOTIDE SEQUENCE [LARGE SCALE GENOMIC DNA]</scope>
    <source>
        <strain evidence="2 3">F20</strain>
    </source>
</reference>
<dbReference type="Gene3D" id="3.40.50.1110">
    <property type="entry name" value="SGNH hydrolase"/>
    <property type="match status" value="1"/>
</dbReference>
<dbReference type="Pfam" id="PF21211">
    <property type="entry name" value="FkbH_N"/>
    <property type="match status" value="1"/>
</dbReference>
<protein>
    <submittedName>
        <fullName evidence="2">HAD-IIIC family phosphatase</fullName>
    </submittedName>
</protein>
<dbReference type="SUPFAM" id="SSF56784">
    <property type="entry name" value="HAD-like"/>
    <property type="match status" value="1"/>
</dbReference>
<dbReference type="Gene3D" id="3.40.50.1000">
    <property type="entry name" value="HAD superfamily/HAD-like"/>
    <property type="match status" value="1"/>
</dbReference>
<dbReference type="Proteomes" id="UP000526196">
    <property type="component" value="Unassembled WGS sequence"/>
</dbReference>
<dbReference type="InterPro" id="IPR016181">
    <property type="entry name" value="Acyl_CoA_acyltransferase"/>
</dbReference>
<evidence type="ECO:0000259" key="1">
    <source>
        <dbReference type="Pfam" id="PF21211"/>
    </source>
</evidence>
<dbReference type="NCBIfam" id="TIGR01681">
    <property type="entry name" value="HAD-SF-IIIC"/>
    <property type="match status" value="1"/>
</dbReference>
<dbReference type="NCBIfam" id="TIGR01686">
    <property type="entry name" value="FkbH"/>
    <property type="match status" value="1"/>
</dbReference>
<comment type="caution">
    <text evidence="2">The sequence shown here is derived from an EMBL/GenBank/DDBJ whole genome shotgun (WGS) entry which is preliminary data.</text>
</comment>
<dbReference type="InterPro" id="IPR010037">
    <property type="entry name" value="FkbH_domain"/>
</dbReference>
<dbReference type="AlphaFoldDB" id="A0A7K4NR11"/>
<gene>
    <name evidence="2" type="ORF">HX833_04535</name>
</gene>
<dbReference type="InterPro" id="IPR036412">
    <property type="entry name" value="HAD-like_sf"/>
</dbReference>
<organism evidence="2 3">
    <name type="scientific">Marine Group I thaumarchaeote</name>
    <dbReference type="NCBI Taxonomy" id="2511932"/>
    <lineage>
        <taxon>Archaea</taxon>
        <taxon>Nitrososphaerota</taxon>
        <taxon>Marine Group I</taxon>
    </lineage>
</organism>
<dbReference type="InterPro" id="IPR010033">
    <property type="entry name" value="HAD_SF_ppase_IIIC"/>
</dbReference>
<name>A0A7K4NR11_9ARCH</name>
<dbReference type="InterPro" id="IPR036514">
    <property type="entry name" value="SGNH_hydro_sf"/>
</dbReference>
<dbReference type="InterPro" id="IPR049369">
    <property type="entry name" value="BF1531-like_N"/>
</dbReference>
<accession>A0A7K4NR11</accession>
<feature type="domain" description="BF1531-like N-terminal" evidence="1">
    <location>
        <begin position="38"/>
        <end position="213"/>
    </location>
</feature>
<dbReference type="InterPro" id="IPR023214">
    <property type="entry name" value="HAD_sf"/>
</dbReference>
<evidence type="ECO:0000313" key="3">
    <source>
        <dbReference type="Proteomes" id="UP000526196"/>
    </source>
</evidence>
<dbReference type="Gene3D" id="3.40.630.30">
    <property type="match status" value="1"/>
</dbReference>
<dbReference type="EMBL" id="JACASX010000006">
    <property type="protein sequence ID" value="NWK05341.1"/>
    <property type="molecule type" value="Genomic_DNA"/>
</dbReference>
<dbReference type="SUPFAM" id="SSF55729">
    <property type="entry name" value="Acyl-CoA N-acyltransferases (Nat)"/>
    <property type="match status" value="1"/>
</dbReference>
<proteinExistence type="predicted"/>
<evidence type="ECO:0000313" key="2">
    <source>
        <dbReference type="EMBL" id="NWK05341.1"/>
    </source>
</evidence>
<sequence>MTLSKNLDDLKLDKKLKVAILPSFTLNGLDETFHVKCSEIGIRYQSYVAGYNQYNQEILDPKSKLYSFSPDITFLIIDIRTLLNEIFHHPYSISSSERKKIVKEKISELRNLILQFKKNCGSKLIISNFSLPSYSPSGLIETKSEFGFHDMISEINQELSKIAKDESSVYVYNFNQFVSKFGEKNIFDYRQFFIGDIKIAFDYIPYLANDLMGYVKPMLGLNKKCIVLDLDNTLWGGIVGEDEFDGIELGQSSNGKAFVEFQKHLLSLWQQGIILAINSKNNFEDAIKVIREHPDMVLKEEHFASLQINWNDKAQNLKAISEELNIGLGSIVYFDDDPVNQERIKQEIPEVLTVKLPEDPSQYTDILMSLNDFNVLQKTDEDLKRGKMYSQQRQRSELEQSTKSIDDFLKQLNIKVKIKKADKFTIPRISQLTLKTNQFNLTTKRYQEEDIIKFSSDNNMIVGCAQIEDKFGDSGITNAFIIEKNDKEWKIDTFLLSCRVIGRGIEDAIISYILNEAKNQGVGKIRADFIPTKKNSPAEAFLPNCGFKKENGYWIYDLKDSIKTPDHLLLEVE</sequence>